<dbReference type="Proteomes" id="UP001291309">
    <property type="component" value="Unassembled WGS sequence"/>
</dbReference>
<feature type="compositionally biased region" description="Basic and acidic residues" evidence="1">
    <location>
        <begin position="27"/>
        <end position="66"/>
    </location>
</feature>
<evidence type="ECO:0000313" key="3">
    <source>
        <dbReference type="Proteomes" id="UP001291309"/>
    </source>
</evidence>
<protein>
    <recommendedName>
        <fullName evidence="4">DUF5683 domain-containing protein</fullName>
    </recommendedName>
</protein>
<dbReference type="EMBL" id="JAXIVS010000006">
    <property type="protein sequence ID" value="MDY7228733.1"/>
    <property type="molecule type" value="Genomic_DNA"/>
</dbReference>
<name>A0ABU5H7A5_9BACT</name>
<evidence type="ECO:0000256" key="1">
    <source>
        <dbReference type="SAM" id="MobiDB-lite"/>
    </source>
</evidence>
<gene>
    <name evidence="2" type="ORF">SYV04_20080</name>
</gene>
<comment type="caution">
    <text evidence="2">The sequence shown here is derived from an EMBL/GenBank/DDBJ whole genome shotgun (WGS) entry which is preliminary data.</text>
</comment>
<evidence type="ECO:0008006" key="4">
    <source>
        <dbReference type="Google" id="ProtNLM"/>
    </source>
</evidence>
<feature type="compositionally biased region" description="Basic and acidic residues" evidence="1">
    <location>
        <begin position="1"/>
        <end position="10"/>
    </location>
</feature>
<dbReference type="RefSeq" id="WP_321547451.1">
    <property type="nucleotide sequence ID" value="NZ_JAXIVS010000006.1"/>
</dbReference>
<proteinExistence type="predicted"/>
<organism evidence="2 3">
    <name type="scientific">Hyalangium rubrum</name>
    <dbReference type="NCBI Taxonomy" id="3103134"/>
    <lineage>
        <taxon>Bacteria</taxon>
        <taxon>Pseudomonadati</taxon>
        <taxon>Myxococcota</taxon>
        <taxon>Myxococcia</taxon>
        <taxon>Myxococcales</taxon>
        <taxon>Cystobacterineae</taxon>
        <taxon>Archangiaceae</taxon>
        <taxon>Hyalangium</taxon>
    </lineage>
</organism>
<feature type="region of interest" description="Disordered" evidence="1">
    <location>
        <begin position="1"/>
        <end position="74"/>
    </location>
</feature>
<reference evidence="2 3" key="1">
    <citation type="submission" date="2023-12" db="EMBL/GenBank/DDBJ databases">
        <title>the genome sequence of Hyalangium sp. s54d21.</title>
        <authorList>
            <person name="Zhang X."/>
        </authorList>
    </citation>
    <scope>NUCLEOTIDE SEQUENCE [LARGE SCALE GENOMIC DNA]</scope>
    <source>
        <strain evidence="3">s54d21</strain>
    </source>
</reference>
<feature type="compositionally biased region" description="Low complexity" evidence="1">
    <location>
        <begin position="11"/>
        <end position="22"/>
    </location>
</feature>
<keyword evidence="3" id="KW-1185">Reference proteome</keyword>
<accession>A0ABU5H7A5</accession>
<evidence type="ECO:0000313" key="2">
    <source>
        <dbReference type="EMBL" id="MDY7228733.1"/>
    </source>
</evidence>
<sequence length="234" mass="25472">MKAAETKRNNAEAPPKSAQQQQEEAERDAAEQRARAEQAKQEVEKQLEAARKQQEEAQKALEETQKKPAGPEPELNLPIRYFVYSALLGGLGYATGLVSAGPERDLRDPAKHPTPDKTKSIYRRAYYGGLVSKGFYGLSGAMGGYAAYRTQSAVRQYLTAKARMAALQKEADKRLAQAGTPEERKAAEVTNALLVPPELVATEILVMPPEPPPLQAGFFVGSQGDASLSLSVRF</sequence>